<dbReference type="AlphaFoldDB" id="A0A814H1X7"/>
<dbReference type="Proteomes" id="UP000663829">
    <property type="component" value="Unassembled WGS sequence"/>
</dbReference>
<proteinExistence type="predicted"/>
<dbReference type="Proteomes" id="UP000682733">
    <property type="component" value="Unassembled WGS sequence"/>
</dbReference>
<gene>
    <name evidence="2" type="ORF">GPM918_LOCUS13908</name>
    <name evidence="1" type="ORF">OVA965_LOCUS4002</name>
    <name evidence="4" type="ORF">SRO942_LOCUS13908</name>
    <name evidence="3" type="ORF">TMI583_LOCUS4000</name>
</gene>
<feature type="non-terminal residue" evidence="2">
    <location>
        <position position="1"/>
    </location>
</feature>
<evidence type="ECO:0000313" key="1">
    <source>
        <dbReference type="EMBL" id="CAF0788375.1"/>
    </source>
</evidence>
<dbReference type="EMBL" id="CAJNOQ010003272">
    <property type="protein sequence ID" value="CAF1003958.1"/>
    <property type="molecule type" value="Genomic_DNA"/>
</dbReference>
<name>A0A814H1X7_9BILA</name>
<dbReference type="Proteomes" id="UP000677228">
    <property type="component" value="Unassembled WGS sequence"/>
</dbReference>
<dbReference type="Proteomes" id="UP000681722">
    <property type="component" value="Unassembled WGS sequence"/>
</dbReference>
<dbReference type="EMBL" id="CAJOBA010001014">
    <property type="protein sequence ID" value="CAF3570807.1"/>
    <property type="molecule type" value="Genomic_DNA"/>
</dbReference>
<evidence type="ECO:0000313" key="5">
    <source>
        <dbReference type="Proteomes" id="UP000663829"/>
    </source>
</evidence>
<reference evidence="2" key="1">
    <citation type="submission" date="2021-02" db="EMBL/GenBank/DDBJ databases">
        <authorList>
            <person name="Nowell W R."/>
        </authorList>
    </citation>
    <scope>NUCLEOTIDE SEQUENCE</scope>
</reference>
<sequence length="223" mass="26073">CKYGTLDGSSNLNSNIYNLIVFNADDQIHHNGIIDSISINFHSQPYSLNRKIILYKICRSRTNFEFFEIEGTYEIGSQLIKTMTGVQDIENINWPIERDRYLGIHFAPGSGYPFSVARNQYYTQFADNFSHNTPTEFKHCPNGIAFRFNVLQDEYTVQDFMAFFMRPTSQHTSEGDELNDFEQRDNMLRERSIAQDIRKKIIDNIKTREASDVLMEDYDETLK</sequence>
<evidence type="ECO:0000313" key="2">
    <source>
        <dbReference type="EMBL" id="CAF1003958.1"/>
    </source>
</evidence>
<accession>A0A814H1X7</accession>
<evidence type="ECO:0000313" key="3">
    <source>
        <dbReference type="EMBL" id="CAF3570807.1"/>
    </source>
</evidence>
<dbReference type="EMBL" id="CAJOBC010003272">
    <property type="protein sequence ID" value="CAF3775298.1"/>
    <property type="molecule type" value="Genomic_DNA"/>
</dbReference>
<evidence type="ECO:0000313" key="4">
    <source>
        <dbReference type="EMBL" id="CAF3775298.1"/>
    </source>
</evidence>
<comment type="caution">
    <text evidence="2">The sequence shown here is derived from an EMBL/GenBank/DDBJ whole genome shotgun (WGS) entry which is preliminary data.</text>
</comment>
<protein>
    <submittedName>
        <fullName evidence="2">Uncharacterized protein</fullName>
    </submittedName>
</protein>
<dbReference type="EMBL" id="CAJNOK010001014">
    <property type="protein sequence ID" value="CAF0788375.1"/>
    <property type="molecule type" value="Genomic_DNA"/>
</dbReference>
<keyword evidence="5" id="KW-1185">Reference proteome</keyword>
<organism evidence="2 5">
    <name type="scientific">Didymodactylos carnosus</name>
    <dbReference type="NCBI Taxonomy" id="1234261"/>
    <lineage>
        <taxon>Eukaryota</taxon>
        <taxon>Metazoa</taxon>
        <taxon>Spiralia</taxon>
        <taxon>Gnathifera</taxon>
        <taxon>Rotifera</taxon>
        <taxon>Eurotatoria</taxon>
        <taxon>Bdelloidea</taxon>
        <taxon>Philodinida</taxon>
        <taxon>Philodinidae</taxon>
        <taxon>Didymodactylos</taxon>
    </lineage>
</organism>